<gene>
    <name evidence="1" type="ORF">NG653_08975</name>
</gene>
<organism evidence="1 2">
    <name type="scientific">Robiginitalea marina</name>
    <dbReference type="NCBI Taxonomy" id="2954105"/>
    <lineage>
        <taxon>Bacteria</taxon>
        <taxon>Pseudomonadati</taxon>
        <taxon>Bacteroidota</taxon>
        <taxon>Flavobacteriia</taxon>
        <taxon>Flavobacteriales</taxon>
        <taxon>Flavobacteriaceae</taxon>
        <taxon>Robiginitalea</taxon>
    </lineage>
</organism>
<keyword evidence="2" id="KW-1185">Reference proteome</keyword>
<dbReference type="EMBL" id="JAMXIB010000006">
    <property type="protein sequence ID" value="MCO5724984.1"/>
    <property type="molecule type" value="Genomic_DNA"/>
</dbReference>
<protein>
    <submittedName>
        <fullName evidence="1">IS110 family transposase</fullName>
    </submittedName>
</protein>
<dbReference type="Proteomes" id="UP001206312">
    <property type="component" value="Unassembled WGS sequence"/>
</dbReference>
<comment type="caution">
    <text evidence="1">The sequence shown here is derived from an EMBL/GenBank/DDBJ whole genome shotgun (WGS) entry which is preliminary data.</text>
</comment>
<dbReference type="RefSeq" id="WP_252741361.1">
    <property type="nucleotide sequence ID" value="NZ_JAMXIB010000006.1"/>
</dbReference>
<reference evidence="1 2" key="1">
    <citation type="submission" date="2022-06" db="EMBL/GenBank/DDBJ databases">
        <authorList>
            <person name="Xuan X."/>
        </authorList>
    </citation>
    <scope>NUCLEOTIDE SEQUENCE [LARGE SCALE GENOMIC DNA]</scope>
    <source>
        <strain evidence="1 2">2V75</strain>
    </source>
</reference>
<accession>A0ABT1AY80</accession>
<sequence>MGYTGVYGKLLIPKLSKKQFLFCIEMAYQIQRSMGLQRGKSDWVDAVRITNYEAKNAKDLKQY</sequence>
<evidence type="ECO:0000313" key="2">
    <source>
        <dbReference type="Proteomes" id="UP001206312"/>
    </source>
</evidence>
<proteinExistence type="predicted"/>
<name>A0ABT1AY80_9FLAO</name>
<evidence type="ECO:0000313" key="1">
    <source>
        <dbReference type="EMBL" id="MCO5724984.1"/>
    </source>
</evidence>